<evidence type="ECO:0000256" key="13">
    <source>
        <dbReference type="RuleBase" id="RU000461"/>
    </source>
</evidence>
<dbReference type="FunFam" id="1.10.630.10:FF:000020">
    <property type="entry name" value="Cytochrome P450 family protein"/>
    <property type="match status" value="1"/>
</dbReference>
<evidence type="ECO:0000256" key="9">
    <source>
        <dbReference type="ARBA" id="ARBA00023004"/>
    </source>
</evidence>
<keyword evidence="7 14" id="KW-1133">Transmembrane helix</keyword>
<evidence type="ECO:0000256" key="7">
    <source>
        <dbReference type="ARBA" id="ARBA00022989"/>
    </source>
</evidence>
<evidence type="ECO:0000256" key="1">
    <source>
        <dbReference type="ARBA" id="ARBA00001971"/>
    </source>
</evidence>
<comment type="similarity">
    <text evidence="3 13">Belongs to the cytochrome P450 family.</text>
</comment>
<keyword evidence="11 14" id="KW-0472">Membrane</keyword>
<evidence type="ECO:0000256" key="6">
    <source>
        <dbReference type="ARBA" id="ARBA00022723"/>
    </source>
</evidence>
<dbReference type="Proteomes" id="UP001652623">
    <property type="component" value="Chromosome 9"/>
</dbReference>
<keyword evidence="4 12" id="KW-0349">Heme</keyword>
<comment type="cofactor">
    <cofactor evidence="1 12">
        <name>heme</name>
        <dbReference type="ChEBI" id="CHEBI:30413"/>
    </cofactor>
</comment>
<evidence type="ECO:0000256" key="3">
    <source>
        <dbReference type="ARBA" id="ARBA00010617"/>
    </source>
</evidence>
<dbReference type="GO" id="GO:0016020">
    <property type="term" value="C:membrane"/>
    <property type="evidence" value="ECO:0007669"/>
    <property type="project" value="UniProtKB-SubCell"/>
</dbReference>
<dbReference type="GO" id="GO:0005506">
    <property type="term" value="F:iron ion binding"/>
    <property type="evidence" value="ECO:0007669"/>
    <property type="project" value="InterPro"/>
</dbReference>
<protein>
    <submittedName>
        <fullName evidence="16">Beta-amyrin 16-alpha-hydroxylase CYP87D16</fullName>
    </submittedName>
</protein>
<dbReference type="InterPro" id="IPR036396">
    <property type="entry name" value="Cyt_P450_sf"/>
</dbReference>
<feature type="binding site" description="axial binding residue" evidence="12">
    <location>
        <position position="428"/>
    </location>
    <ligand>
        <name>heme</name>
        <dbReference type="ChEBI" id="CHEBI:30413"/>
    </ligand>
    <ligandPart>
        <name>Fe</name>
        <dbReference type="ChEBI" id="CHEBI:18248"/>
    </ligandPart>
</feature>
<evidence type="ECO:0000256" key="10">
    <source>
        <dbReference type="ARBA" id="ARBA00023033"/>
    </source>
</evidence>
<dbReference type="GO" id="GO:0016132">
    <property type="term" value="P:brassinosteroid biosynthetic process"/>
    <property type="evidence" value="ECO:0007669"/>
    <property type="project" value="TreeGrafter"/>
</dbReference>
<dbReference type="GO" id="GO:0004497">
    <property type="term" value="F:monooxygenase activity"/>
    <property type="evidence" value="ECO:0007669"/>
    <property type="project" value="UniProtKB-KW"/>
</dbReference>
<evidence type="ECO:0000256" key="8">
    <source>
        <dbReference type="ARBA" id="ARBA00023002"/>
    </source>
</evidence>
<comment type="subcellular location">
    <subcellularLocation>
        <location evidence="2">Membrane</location>
        <topology evidence="2">Single-pass membrane protein</topology>
    </subcellularLocation>
</comment>
<evidence type="ECO:0000256" key="5">
    <source>
        <dbReference type="ARBA" id="ARBA00022692"/>
    </source>
</evidence>
<dbReference type="InParanoid" id="A0A6P4AEV8"/>
<dbReference type="GeneID" id="107427202"/>
<evidence type="ECO:0000256" key="12">
    <source>
        <dbReference type="PIRSR" id="PIRSR602401-1"/>
    </source>
</evidence>
<dbReference type="GO" id="GO:0020037">
    <property type="term" value="F:heme binding"/>
    <property type="evidence" value="ECO:0007669"/>
    <property type="project" value="InterPro"/>
</dbReference>
<evidence type="ECO:0000313" key="16">
    <source>
        <dbReference type="RefSeq" id="XP_015893049.1"/>
    </source>
</evidence>
<dbReference type="RefSeq" id="XP_015893049.1">
    <property type="nucleotide sequence ID" value="XM_016037563.4"/>
</dbReference>
<evidence type="ECO:0000256" key="2">
    <source>
        <dbReference type="ARBA" id="ARBA00004167"/>
    </source>
</evidence>
<dbReference type="CDD" id="cd11043">
    <property type="entry name" value="CYP90-like"/>
    <property type="match status" value="1"/>
</dbReference>
<accession>A0A6P4AEV8</accession>
<keyword evidence="10 13" id="KW-0503">Monooxygenase</keyword>
<dbReference type="InterPro" id="IPR002401">
    <property type="entry name" value="Cyt_P450_E_grp-I"/>
</dbReference>
<keyword evidence="15" id="KW-1185">Reference proteome</keyword>
<keyword evidence="9 12" id="KW-0408">Iron</keyword>
<evidence type="ECO:0000256" key="4">
    <source>
        <dbReference type="ARBA" id="ARBA00022617"/>
    </source>
</evidence>
<dbReference type="GO" id="GO:0010268">
    <property type="term" value="P:brassinosteroid homeostasis"/>
    <property type="evidence" value="ECO:0007669"/>
    <property type="project" value="TreeGrafter"/>
</dbReference>
<evidence type="ECO:0000256" key="11">
    <source>
        <dbReference type="ARBA" id="ARBA00023136"/>
    </source>
</evidence>
<evidence type="ECO:0000256" key="14">
    <source>
        <dbReference type="SAM" id="Phobius"/>
    </source>
</evidence>
<organism evidence="15 16">
    <name type="scientific">Ziziphus jujuba</name>
    <name type="common">Chinese jujube</name>
    <name type="synonym">Ziziphus sativa</name>
    <dbReference type="NCBI Taxonomy" id="326968"/>
    <lineage>
        <taxon>Eukaryota</taxon>
        <taxon>Viridiplantae</taxon>
        <taxon>Streptophyta</taxon>
        <taxon>Embryophyta</taxon>
        <taxon>Tracheophyta</taxon>
        <taxon>Spermatophyta</taxon>
        <taxon>Magnoliopsida</taxon>
        <taxon>eudicotyledons</taxon>
        <taxon>Gunneridae</taxon>
        <taxon>Pentapetalae</taxon>
        <taxon>rosids</taxon>
        <taxon>fabids</taxon>
        <taxon>Rosales</taxon>
        <taxon>Rhamnaceae</taxon>
        <taxon>Paliureae</taxon>
        <taxon>Ziziphus</taxon>
    </lineage>
</organism>
<dbReference type="Pfam" id="PF00067">
    <property type="entry name" value="p450"/>
    <property type="match status" value="1"/>
</dbReference>
<name>A0A6P4AEV8_ZIZJJ</name>
<dbReference type="AlphaFoldDB" id="A0A6P4AEV8"/>
<sequence>MWTIGLYILVAVLVIFISQYWRNNARYSNGVVLPPGSMGLPFIGETLHLIFPSYSLDLHPFIKKRIQRYGPIFRTNLAGRPVVISVDPEFNNYVFAEEGRTVELYYMDTFSNIFKHEGESRTNAHGSLHKYIRGIFLTHFGAQSLKNKLIPLIEQFVDTNLRAWSNQSSIEVKHEASAMVLNFCAKQIFGHDPEKSSEDLSEMYSRILDGLMSFPLNIPGTAYHRCSKSHEKATNMLRNMLKDKVNNSAEQKSGGDLVDQMIRDMDKEKYLSEELVVQMLYSALFATFESVSAVIALAFQLLSDHPSVLQELTAEQDAVFRRKKDPNSPLTWDDYKSMTFTLQVINETLRLGNVAPGLLRKVLKDIEVKGKGFTIPAGWTIMVVTSALQMNPDTYKNPLEFNPWRWKEMDSDVISKNFSPFGGGTRQCAGAEFSRAFMCIFFHVLLTKYRWTKIKGATISRNPILGFGKGIHIRFAQQYVN</sequence>
<evidence type="ECO:0000313" key="15">
    <source>
        <dbReference type="Proteomes" id="UP001652623"/>
    </source>
</evidence>
<dbReference type="GO" id="GO:0016125">
    <property type="term" value="P:sterol metabolic process"/>
    <property type="evidence" value="ECO:0007669"/>
    <property type="project" value="TreeGrafter"/>
</dbReference>
<feature type="transmembrane region" description="Helical" evidence="14">
    <location>
        <begin position="6"/>
        <end position="21"/>
    </location>
</feature>
<dbReference type="PANTHER" id="PTHR24286">
    <property type="entry name" value="CYTOCHROME P450 26"/>
    <property type="match status" value="1"/>
</dbReference>
<dbReference type="SMR" id="A0A6P4AEV8"/>
<dbReference type="PANTHER" id="PTHR24286:SF305">
    <property type="entry name" value="CYTOCHROME P450 708A2"/>
    <property type="match status" value="1"/>
</dbReference>
<dbReference type="SUPFAM" id="SSF48264">
    <property type="entry name" value="Cytochrome P450"/>
    <property type="match status" value="1"/>
</dbReference>
<dbReference type="PROSITE" id="PS00086">
    <property type="entry name" value="CYTOCHROME_P450"/>
    <property type="match status" value="1"/>
</dbReference>
<keyword evidence="5 14" id="KW-0812">Transmembrane</keyword>
<dbReference type="InterPro" id="IPR017972">
    <property type="entry name" value="Cyt_P450_CS"/>
</dbReference>
<dbReference type="PRINTS" id="PR00463">
    <property type="entry name" value="EP450I"/>
</dbReference>
<keyword evidence="8 13" id="KW-0560">Oxidoreductase</keyword>
<reference evidence="16" key="1">
    <citation type="submission" date="2025-08" db="UniProtKB">
        <authorList>
            <consortium name="RefSeq"/>
        </authorList>
    </citation>
    <scope>IDENTIFICATION</scope>
    <source>
        <tissue evidence="16">Seedling</tissue>
    </source>
</reference>
<gene>
    <name evidence="16" type="primary">LOC107427202</name>
</gene>
<dbReference type="GO" id="GO:0016705">
    <property type="term" value="F:oxidoreductase activity, acting on paired donors, with incorporation or reduction of molecular oxygen"/>
    <property type="evidence" value="ECO:0007669"/>
    <property type="project" value="InterPro"/>
</dbReference>
<dbReference type="Gene3D" id="1.10.630.10">
    <property type="entry name" value="Cytochrome P450"/>
    <property type="match status" value="1"/>
</dbReference>
<proteinExistence type="inferred from homology"/>
<keyword evidence="6 12" id="KW-0479">Metal-binding</keyword>
<dbReference type="InterPro" id="IPR001128">
    <property type="entry name" value="Cyt_P450"/>
</dbReference>
<dbReference type="KEGG" id="zju:107427202"/>